<name>A0A2T2YFQ5_9BACT</name>
<organism evidence="2 3">
    <name type="scientific">Adhaeribacter arboris</name>
    <dbReference type="NCBI Taxonomy" id="2072846"/>
    <lineage>
        <taxon>Bacteria</taxon>
        <taxon>Pseudomonadati</taxon>
        <taxon>Bacteroidota</taxon>
        <taxon>Cytophagia</taxon>
        <taxon>Cytophagales</taxon>
        <taxon>Hymenobacteraceae</taxon>
        <taxon>Adhaeribacter</taxon>
    </lineage>
</organism>
<proteinExistence type="predicted"/>
<dbReference type="Proteomes" id="UP000240357">
    <property type="component" value="Unassembled WGS sequence"/>
</dbReference>
<reference evidence="2 3" key="1">
    <citation type="submission" date="2018-03" db="EMBL/GenBank/DDBJ databases">
        <title>Adhaeribacter sp. HMF7605 Genome sequencing and assembly.</title>
        <authorList>
            <person name="Kang H."/>
            <person name="Kang J."/>
            <person name="Cha I."/>
            <person name="Kim H."/>
            <person name="Joh K."/>
        </authorList>
    </citation>
    <scope>NUCLEOTIDE SEQUENCE [LARGE SCALE GENOMIC DNA]</scope>
    <source>
        <strain evidence="2 3">HMF7605</strain>
    </source>
</reference>
<feature type="transmembrane region" description="Helical" evidence="1">
    <location>
        <begin position="261"/>
        <end position="281"/>
    </location>
</feature>
<feature type="transmembrane region" description="Helical" evidence="1">
    <location>
        <begin position="200"/>
        <end position="226"/>
    </location>
</feature>
<evidence type="ECO:0000313" key="3">
    <source>
        <dbReference type="Proteomes" id="UP000240357"/>
    </source>
</evidence>
<evidence type="ECO:0008006" key="4">
    <source>
        <dbReference type="Google" id="ProtNLM"/>
    </source>
</evidence>
<sequence length="498" mass="58049">MPQTNLFSAISYLTAGPLIFLLHTHLIWQTGFFDYDSAHNWQIIQEISQGNYQHLFQHASPSFFLFYAAFTPVSKDFHFYILLNCLFNVLGILLTVKFIERQFSLSILNTFLLILFAGLSGYLTANSRYFTIEAPSLFFFALLLPLYYQRFTEQSRKAFYRVIALVAFGLTINYKFLLLFPVALLLELLHPDKVINSRRIIYSILILLLPFLVYGLVAFLVGLPFYRFPAAYANLFYNFKVPTPGSRLGFFNFDVFYYGRYFLRFESPLLLVGLVLFPLLFRRQIFEIKQNKEINIYRYLFLLIYLYLAGMHVLQKAPRGLFLVYTLLYTITLISCAQTVRSRKLTFSILVLSFIYQSFVLQREFYAYAHTNYPQVVAYLQNRKITKIATTVGLGITPYAQTANLEITPVFDETQLNSLKVKGYRYVLLDDYYLAANIRKFKNLEVTPPLASWPEPSLISPFLYLDQCEFTGFSYQQALQSQQQVAQDSIQLRLLRIP</sequence>
<evidence type="ECO:0000313" key="2">
    <source>
        <dbReference type="EMBL" id="PSR54298.1"/>
    </source>
</evidence>
<feature type="transmembrane region" description="Helical" evidence="1">
    <location>
        <begin position="296"/>
        <end position="314"/>
    </location>
</feature>
<keyword evidence="3" id="KW-1185">Reference proteome</keyword>
<keyword evidence="1" id="KW-0472">Membrane</keyword>
<comment type="caution">
    <text evidence="2">The sequence shown here is derived from an EMBL/GenBank/DDBJ whole genome shotgun (WGS) entry which is preliminary data.</text>
</comment>
<feature type="transmembrane region" description="Helical" evidence="1">
    <location>
        <begin position="159"/>
        <end position="180"/>
    </location>
</feature>
<dbReference type="OrthoDB" id="868283at2"/>
<feature type="transmembrane region" description="Helical" evidence="1">
    <location>
        <begin position="129"/>
        <end position="147"/>
    </location>
</feature>
<feature type="transmembrane region" description="Helical" evidence="1">
    <location>
        <begin position="321"/>
        <end position="340"/>
    </location>
</feature>
<accession>A0A2T2YFQ5</accession>
<dbReference type="AlphaFoldDB" id="A0A2T2YFQ5"/>
<feature type="transmembrane region" description="Helical" evidence="1">
    <location>
        <begin position="77"/>
        <end position="96"/>
    </location>
</feature>
<keyword evidence="1" id="KW-0812">Transmembrane</keyword>
<gene>
    <name evidence="2" type="ORF">AHMF7605_12595</name>
</gene>
<dbReference type="RefSeq" id="WP_106929845.1">
    <property type="nucleotide sequence ID" value="NZ_PYFT01000001.1"/>
</dbReference>
<evidence type="ECO:0000256" key="1">
    <source>
        <dbReference type="SAM" id="Phobius"/>
    </source>
</evidence>
<dbReference type="EMBL" id="PYFT01000001">
    <property type="protein sequence ID" value="PSR54298.1"/>
    <property type="molecule type" value="Genomic_DNA"/>
</dbReference>
<keyword evidence="1" id="KW-1133">Transmembrane helix</keyword>
<protein>
    <recommendedName>
        <fullName evidence="4">Glycosyltransferase RgtA/B/C/D-like domain-containing protein</fullName>
    </recommendedName>
</protein>
<feature type="transmembrane region" description="Helical" evidence="1">
    <location>
        <begin position="103"/>
        <end position="123"/>
    </location>
</feature>
<feature type="transmembrane region" description="Helical" evidence="1">
    <location>
        <begin position="7"/>
        <end position="28"/>
    </location>
</feature>